<dbReference type="EMBL" id="JADYXP020000018">
    <property type="protein sequence ID" value="KAL0105871.1"/>
    <property type="molecule type" value="Genomic_DNA"/>
</dbReference>
<evidence type="ECO:0000313" key="2">
    <source>
        <dbReference type="EMBL" id="KAL0105871.1"/>
    </source>
</evidence>
<feature type="region of interest" description="Disordered" evidence="1">
    <location>
        <begin position="58"/>
        <end position="107"/>
    </location>
</feature>
<protein>
    <submittedName>
        <fullName evidence="2">Uncharacterized protein</fullName>
    </submittedName>
</protein>
<gene>
    <name evidence="2" type="ORF">PUN28_015946</name>
</gene>
<keyword evidence="3" id="KW-1185">Reference proteome</keyword>
<evidence type="ECO:0000313" key="3">
    <source>
        <dbReference type="Proteomes" id="UP001430953"/>
    </source>
</evidence>
<dbReference type="AlphaFoldDB" id="A0AAW2EUH2"/>
<comment type="caution">
    <text evidence="2">The sequence shown here is derived from an EMBL/GenBank/DDBJ whole genome shotgun (WGS) entry which is preliminary data.</text>
</comment>
<organism evidence="2 3">
    <name type="scientific">Cardiocondyla obscurior</name>
    <dbReference type="NCBI Taxonomy" id="286306"/>
    <lineage>
        <taxon>Eukaryota</taxon>
        <taxon>Metazoa</taxon>
        <taxon>Ecdysozoa</taxon>
        <taxon>Arthropoda</taxon>
        <taxon>Hexapoda</taxon>
        <taxon>Insecta</taxon>
        <taxon>Pterygota</taxon>
        <taxon>Neoptera</taxon>
        <taxon>Endopterygota</taxon>
        <taxon>Hymenoptera</taxon>
        <taxon>Apocrita</taxon>
        <taxon>Aculeata</taxon>
        <taxon>Formicoidea</taxon>
        <taxon>Formicidae</taxon>
        <taxon>Myrmicinae</taxon>
        <taxon>Cardiocondyla</taxon>
    </lineage>
</organism>
<name>A0AAW2EUH2_9HYME</name>
<proteinExistence type="predicted"/>
<sequence>MATDYLSEFRGRSALRFVQQRRRCPLLNVCLFRNPFAVAQTTLLHVVESPVENGASTYDNAHREIVDRKKSKKGEKRERENSVTGLTGVVHTPAPSLPALPSAPVEGPKTEALNLLV</sequence>
<reference evidence="2 3" key="1">
    <citation type="submission" date="2023-03" db="EMBL/GenBank/DDBJ databases">
        <title>High recombination rates correlate with genetic variation in Cardiocondyla obscurior ants.</title>
        <authorList>
            <person name="Errbii M."/>
        </authorList>
    </citation>
    <scope>NUCLEOTIDE SEQUENCE [LARGE SCALE GENOMIC DNA]</scope>
    <source>
        <strain evidence="2">Alpha-2009</strain>
        <tissue evidence="2">Whole body</tissue>
    </source>
</reference>
<evidence type="ECO:0000256" key="1">
    <source>
        <dbReference type="SAM" id="MobiDB-lite"/>
    </source>
</evidence>
<accession>A0AAW2EUH2</accession>
<feature type="compositionally biased region" description="Low complexity" evidence="1">
    <location>
        <begin position="93"/>
        <end position="104"/>
    </location>
</feature>
<dbReference type="Proteomes" id="UP001430953">
    <property type="component" value="Unassembled WGS sequence"/>
</dbReference>